<proteinExistence type="inferred from homology"/>
<evidence type="ECO:0000256" key="2">
    <source>
        <dbReference type="ARBA" id="ARBA00007637"/>
    </source>
</evidence>
<comment type="caution">
    <text evidence="4">The sequence shown here is derived from an EMBL/GenBank/DDBJ whole genome shotgun (WGS) entry which is preliminary data.</text>
</comment>
<organism evidence="4 5">
    <name type="scientific">Rhizobium wuzhouense</name>
    <dbReference type="NCBI Taxonomy" id="1986026"/>
    <lineage>
        <taxon>Bacteria</taxon>
        <taxon>Pseudomonadati</taxon>
        <taxon>Pseudomonadota</taxon>
        <taxon>Alphaproteobacteria</taxon>
        <taxon>Hyphomicrobiales</taxon>
        <taxon>Rhizobiaceae</taxon>
        <taxon>Rhizobium/Agrobacterium group</taxon>
        <taxon>Rhizobium</taxon>
    </lineage>
</organism>
<evidence type="ECO:0000259" key="3">
    <source>
        <dbReference type="Pfam" id="PF01370"/>
    </source>
</evidence>
<evidence type="ECO:0000313" key="5">
    <source>
        <dbReference type="Proteomes" id="UP000247536"/>
    </source>
</evidence>
<gene>
    <name evidence="4" type="ORF">DMY87_01665</name>
</gene>
<keyword evidence="5" id="KW-1185">Reference proteome</keyword>
<accession>A0ABX5NVB4</accession>
<dbReference type="InterPro" id="IPR036291">
    <property type="entry name" value="NAD(P)-bd_dom_sf"/>
</dbReference>
<feature type="domain" description="NAD-dependent epimerase/dehydratase" evidence="3">
    <location>
        <begin position="11"/>
        <end position="229"/>
    </location>
</feature>
<sequence>MIHSCGENILILVTGASGFIATHLIQALHEKKRAIVSSGRSKPTRLRGDFISAEHLVDVAGHIDCVVHLAGRAHVPRDASLESREKFRSANVQYLIDIAGAFGLKGTRRFIFISSIGVLGDETQPNLPFTHKSAPDPRNEYTQSKLEAEIELRKVAEETGMEYVVIRPPMVYGADAKGNFATMVRWLSRGLPLPFGLVENRRSLVGVENLVDLIITSIDHPAAANRTFLVADGKDISTKDLLKRTATAMGKTAFLLPVPPIILKAGLRYSGNEELAKRLLGSLEIDIEFTCRTLQWRPPLSFDIGLLNAVSGRIETPE</sequence>
<name>A0ABX5NVB4_9HYPH</name>
<comment type="pathway">
    <text evidence="1">Bacterial outer membrane biogenesis; LPS O-antigen biosynthesis.</text>
</comment>
<dbReference type="PANTHER" id="PTHR43000">
    <property type="entry name" value="DTDP-D-GLUCOSE 4,6-DEHYDRATASE-RELATED"/>
    <property type="match status" value="1"/>
</dbReference>
<dbReference type="Pfam" id="PF01370">
    <property type="entry name" value="Epimerase"/>
    <property type="match status" value="1"/>
</dbReference>
<comment type="similarity">
    <text evidence="2">Belongs to the NAD(P)-dependent epimerase/dehydratase family.</text>
</comment>
<dbReference type="EMBL" id="QJRY01000001">
    <property type="protein sequence ID" value="PYB77108.1"/>
    <property type="molecule type" value="Genomic_DNA"/>
</dbReference>
<dbReference type="Gene3D" id="3.40.50.720">
    <property type="entry name" value="NAD(P)-binding Rossmann-like Domain"/>
    <property type="match status" value="1"/>
</dbReference>
<reference evidence="4 5" key="1">
    <citation type="submission" date="2018-06" db="EMBL/GenBank/DDBJ databases">
        <title>Rhizobium wuzhouense sp. nov., isolated from roots of Oryza officinalis.</title>
        <authorList>
            <person name="Yuan T."/>
        </authorList>
    </citation>
    <scope>NUCLEOTIDE SEQUENCE [LARGE SCALE GENOMIC DNA]</scope>
    <source>
        <strain evidence="4 5">W44</strain>
    </source>
</reference>
<dbReference type="Proteomes" id="UP000247536">
    <property type="component" value="Unassembled WGS sequence"/>
</dbReference>
<dbReference type="InterPro" id="IPR001509">
    <property type="entry name" value="Epimerase_deHydtase"/>
</dbReference>
<protein>
    <recommendedName>
        <fullName evidence="3">NAD-dependent epimerase/dehydratase domain-containing protein</fullName>
    </recommendedName>
</protein>
<evidence type="ECO:0000256" key="1">
    <source>
        <dbReference type="ARBA" id="ARBA00005125"/>
    </source>
</evidence>
<dbReference type="SUPFAM" id="SSF51735">
    <property type="entry name" value="NAD(P)-binding Rossmann-fold domains"/>
    <property type="match status" value="1"/>
</dbReference>
<evidence type="ECO:0000313" key="4">
    <source>
        <dbReference type="EMBL" id="PYB77108.1"/>
    </source>
</evidence>